<feature type="region of interest" description="Disordered" evidence="1">
    <location>
        <begin position="383"/>
        <end position="426"/>
    </location>
</feature>
<keyword evidence="3" id="KW-1185">Reference proteome</keyword>
<feature type="compositionally biased region" description="Low complexity" evidence="1">
    <location>
        <begin position="238"/>
        <end position="258"/>
    </location>
</feature>
<proteinExistence type="predicted"/>
<evidence type="ECO:0000313" key="2">
    <source>
        <dbReference type="EMBL" id="ORZ38592.1"/>
    </source>
</evidence>
<gene>
    <name evidence="2" type="ORF">BCR44DRAFT_76521</name>
</gene>
<evidence type="ECO:0000313" key="3">
    <source>
        <dbReference type="Proteomes" id="UP000193411"/>
    </source>
</evidence>
<name>A0A1Y2HZK6_9FUNG</name>
<accession>A0A1Y2HZK6</accession>
<organism evidence="2 3">
    <name type="scientific">Catenaria anguillulae PL171</name>
    <dbReference type="NCBI Taxonomy" id="765915"/>
    <lineage>
        <taxon>Eukaryota</taxon>
        <taxon>Fungi</taxon>
        <taxon>Fungi incertae sedis</taxon>
        <taxon>Blastocladiomycota</taxon>
        <taxon>Blastocladiomycetes</taxon>
        <taxon>Blastocladiales</taxon>
        <taxon>Catenariaceae</taxon>
        <taxon>Catenaria</taxon>
    </lineage>
</organism>
<protein>
    <submittedName>
        <fullName evidence="2">Uncharacterized protein</fullName>
    </submittedName>
</protein>
<reference evidence="2 3" key="1">
    <citation type="submission" date="2016-07" db="EMBL/GenBank/DDBJ databases">
        <title>Pervasive Adenine N6-methylation of Active Genes in Fungi.</title>
        <authorList>
            <consortium name="DOE Joint Genome Institute"/>
            <person name="Mondo S.J."/>
            <person name="Dannebaum R.O."/>
            <person name="Kuo R.C."/>
            <person name="Labutti K."/>
            <person name="Haridas S."/>
            <person name="Kuo A."/>
            <person name="Salamov A."/>
            <person name="Ahrendt S.R."/>
            <person name="Lipzen A."/>
            <person name="Sullivan W."/>
            <person name="Andreopoulos W.B."/>
            <person name="Clum A."/>
            <person name="Lindquist E."/>
            <person name="Daum C."/>
            <person name="Ramamoorthy G.K."/>
            <person name="Gryganskyi A."/>
            <person name="Culley D."/>
            <person name="Magnuson J.K."/>
            <person name="James T.Y."/>
            <person name="O'Malley M.A."/>
            <person name="Stajich J.E."/>
            <person name="Spatafora J.W."/>
            <person name="Visel A."/>
            <person name="Grigoriev I.V."/>
        </authorList>
    </citation>
    <scope>NUCLEOTIDE SEQUENCE [LARGE SCALE GENOMIC DNA]</scope>
    <source>
        <strain evidence="2 3">PL171</strain>
    </source>
</reference>
<comment type="caution">
    <text evidence="2">The sequence shown here is derived from an EMBL/GenBank/DDBJ whole genome shotgun (WGS) entry which is preliminary data.</text>
</comment>
<dbReference type="AlphaFoldDB" id="A0A1Y2HZK6"/>
<feature type="compositionally biased region" description="Low complexity" evidence="1">
    <location>
        <begin position="392"/>
        <end position="410"/>
    </location>
</feature>
<dbReference type="EMBL" id="MCFL01000008">
    <property type="protein sequence ID" value="ORZ38592.1"/>
    <property type="molecule type" value="Genomic_DNA"/>
</dbReference>
<evidence type="ECO:0000256" key="1">
    <source>
        <dbReference type="SAM" id="MobiDB-lite"/>
    </source>
</evidence>
<sequence length="522" mass="54819">MTTSTKSPVLVILPPTHKCPDLERVLKLARKAFDDVALNILDLNFRFAWVSDDELQTENPALHAIGSPPAAQPVVLPAQTRVVPAPALDSPLPPKPPARPAAIIAKVAAPVTVLAALPNGSAASATATVVPDARDCDWKLVVGNFIGTLSRDEILAHIAPKGVTLTGATALPPSRLGKERPETVRSIKLTFASKAHAFACYDWIKKESKDGGALRKIITPKGKIGLNEPSAPRKARTRSSSPTPSSSSTSAAPAVTTPISLAQPVTRPPAPTSSGDKSTRYRLTVGNLLPTLSKSQLSSLLIPPSVSFIDLSVQPLVQLSDRPDKCLYVWIDFATQGDAQAAHDWVRAESGKGGRIANLLVPKAKVVADIRKVKSSAAVSSSGSTVPLAAQKPTPSKTANTTPKATATSSVPATTDDPLPEASPNNYRLHVSNLKPDLELAQFVSSLVPRGVKLAGASLFAPRPMGGSRRELVRSLKFAFVTESDAKKCQQWIKLDSGGGASKVVLPGAKIVVGNPMDPMAA</sequence>
<feature type="region of interest" description="Disordered" evidence="1">
    <location>
        <begin position="221"/>
        <end position="279"/>
    </location>
</feature>
<dbReference type="Proteomes" id="UP000193411">
    <property type="component" value="Unassembled WGS sequence"/>
</dbReference>